<feature type="transmembrane region" description="Helical" evidence="1">
    <location>
        <begin position="50"/>
        <end position="71"/>
    </location>
</feature>
<evidence type="ECO:0000256" key="1">
    <source>
        <dbReference type="SAM" id="Phobius"/>
    </source>
</evidence>
<proteinExistence type="predicted"/>
<dbReference type="AlphaFoldDB" id="A0A5C4X5C6"/>
<keyword evidence="1" id="KW-0812">Transmembrane</keyword>
<dbReference type="RefSeq" id="WP_139467965.1">
    <property type="nucleotide sequence ID" value="NZ_VDMQ01000003.1"/>
</dbReference>
<reference evidence="2 3" key="1">
    <citation type="submission" date="2019-06" db="EMBL/GenBank/DDBJ databases">
        <authorList>
            <person name="Mardanova A.M."/>
            <person name="Pudova D.S."/>
            <person name="Shagimardanova E.I."/>
            <person name="Gogoleva N.E."/>
            <person name="Lutfullin M.T."/>
            <person name="Hadieva G.F."/>
            <person name="Sharipova M.R."/>
        </authorList>
    </citation>
    <scope>NUCLEOTIDE SEQUENCE [LARGE SCALE GENOMIC DNA]</scope>
    <source>
        <strain evidence="2 3">MG-1</strain>
    </source>
</reference>
<dbReference type="Proteomes" id="UP000314223">
    <property type="component" value="Unassembled WGS sequence"/>
</dbReference>
<dbReference type="EMBL" id="VDMQ01000003">
    <property type="protein sequence ID" value="TNM55826.1"/>
    <property type="molecule type" value="Genomic_DNA"/>
</dbReference>
<name>A0A5C4X5C6_9MICO</name>
<gene>
    <name evidence="2" type="ORF">FHQ09_06145</name>
</gene>
<keyword evidence="1" id="KW-0472">Membrane</keyword>
<keyword evidence="1" id="KW-1133">Transmembrane helix</keyword>
<evidence type="ECO:0000313" key="3">
    <source>
        <dbReference type="Proteomes" id="UP000314223"/>
    </source>
</evidence>
<comment type="caution">
    <text evidence="2">The sequence shown here is derived from an EMBL/GenBank/DDBJ whole genome shotgun (WGS) entry which is preliminary data.</text>
</comment>
<organism evidence="2 3">
    <name type="scientific">Brevibacterium sediminis</name>
    <dbReference type="NCBI Taxonomy" id="1857024"/>
    <lineage>
        <taxon>Bacteria</taxon>
        <taxon>Bacillati</taxon>
        <taxon>Actinomycetota</taxon>
        <taxon>Actinomycetes</taxon>
        <taxon>Micrococcales</taxon>
        <taxon>Brevibacteriaceae</taxon>
        <taxon>Brevibacterium</taxon>
    </lineage>
</organism>
<sequence>MIEWSSFAIVAAATWVSAIIVITLFSVGVRMRAAHLDRIDEGRSSSALPVGYWAVFGICGAVVLLGVYLIVPALHGA</sequence>
<protein>
    <submittedName>
        <fullName evidence="2">Uncharacterized protein</fullName>
    </submittedName>
</protein>
<accession>A0A5C4X5C6</accession>
<feature type="transmembrane region" description="Helical" evidence="1">
    <location>
        <begin position="6"/>
        <end position="29"/>
    </location>
</feature>
<evidence type="ECO:0000313" key="2">
    <source>
        <dbReference type="EMBL" id="TNM55826.1"/>
    </source>
</evidence>